<evidence type="ECO:0008006" key="3">
    <source>
        <dbReference type="Google" id="ProtNLM"/>
    </source>
</evidence>
<dbReference type="SUPFAM" id="SSF53335">
    <property type="entry name" value="S-adenosyl-L-methionine-dependent methyltransferases"/>
    <property type="match status" value="1"/>
</dbReference>
<dbReference type="Proteomes" id="UP001458880">
    <property type="component" value="Unassembled WGS sequence"/>
</dbReference>
<keyword evidence="2" id="KW-1185">Reference proteome</keyword>
<dbReference type="Gene3D" id="3.40.50.150">
    <property type="entry name" value="Vaccinia Virus protein VP39"/>
    <property type="match status" value="1"/>
</dbReference>
<accession>A0AAW1HVK0</accession>
<evidence type="ECO:0000313" key="2">
    <source>
        <dbReference type="Proteomes" id="UP001458880"/>
    </source>
</evidence>
<organism evidence="1 2">
    <name type="scientific">Popillia japonica</name>
    <name type="common">Japanese beetle</name>
    <dbReference type="NCBI Taxonomy" id="7064"/>
    <lineage>
        <taxon>Eukaryota</taxon>
        <taxon>Metazoa</taxon>
        <taxon>Ecdysozoa</taxon>
        <taxon>Arthropoda</taxon>
        <taxon>Hexapoda</taxon>
        <taxon>Insecta</taxon>
        <taxon>Pterygota</taxon>
        <taxon>Neoptera</taxon>
        <taxon>Endopterygota</taxon>
        <taxon>Coleoptera</taxon>
        <taxon>Polyphaga</taxon>
        <taxon>Scarabaeiformia</taxon>
        <taxon>Scarabaeidae</taxon>
        <taxon>Rutelinae</taxon>
        <taxon>Popillia</taxon>
    </lineage>
</organism>
<sequence length="148" mass="17514">MFWFDRENQDVVYMDKRELETNLCDGRELKIAPDIVGDFRNMPFEDKTYSLVVFDPPHLKQAGENSWLAKKYGKLSENWKDDIKQGFSECFRVLKNDGTLVFKWNEEQIKLSEILKLAPTQPLFGNKRAKTQHWLVFMKPKEVEHGED</sequence>
<name>A0AAW1HVK0_POPJA</name>
<protein>
    <recommendedName>
        <fullName evidence="3">Methyltransferase</fullName>
    </recommendedName>
</protein>
<dbReference type="EMBL" id="JASPKY010000881">
    <property type="protein sequence ID" value="KAK9680650.1"/>
    <property type="molecule type" value="Genomic_DNA"/>
</dbReference>
<dbReference type="AlphaFoldDB" id="A0AAW1HVK0"/>
<dbReference type="InterPro" id="IPR029063">
    <property type="entry name" value="SAM-dependent_MTases_sf"/>
</dbReference>
<gene>
    <name evidence="1" type="ORF">QE152_g38912</name>
</gene>
<comment type="caution">
    <text evidence="1">The sequence shown here is derived from an EMBL/GenBank/DDBJ whole genome shotgun (WGS) entry which is preliminary data.</text>
</comment>
<evidence type="ECO:0000313" key="1">
    <source>
        <dbReference type="EMBL" id="KAK9680650.1"/>
    </source>
</evidence>
<reference evidence="1 2" key="1">
    <citation type="journal article" date="2024" name="BMC Genomics">
        <title>De novo assembly and annotation of Popillia japonica's genome with initial clues to its potential as an invasive pest.</title>
        <authorList>
            <person name="Cucini C."/>
            <person name="Boschi S."/>
            <person name="Funari R."/>
            <person name="Cardaioli E."/>
            <person name="Iannotti N."/>
            <person name="Marturano G."/>
            <person name="Paoli F."/>
            <person name="Bruttini M."/>
            <person name="Carapelli A."/>
            <person name="Frati F."/>
            <person name="Nardi F."/>
        </authorList>
    </citation>
    <scope>NUCLEOTIDE SEQUENCE [LARGE SCALE GENOMIC DNA]</scope>
    <source>
        <strain evidence="1">DMR45628</strain>
    </source>
</reference>
<proteinExistence type="predicted"/>